<evidence type="ECO:0000313" key="3">
    <source>
        <dbReference type="Proteomes" id="UP000799444"/>
    </source>
</evidence>
<proteinExistence type="predicted"/>
<feature type="transmembrane region" description="Helical" evidence="1">
    <location>
        <begin position="22"/>
        <end position="40"/>
    </location>
</feature>
<feature type="transmembrane region" description="Helical" evidence="1">
    <location>
        <begin position="99"/>
        <end position="120"/>
    </location>
</feature>
<dbReference type="PANTHER" id="PTHR35395">
    <property type="entry name" value="DUF6536 DOMAIN-CONTAINING PROTEIN"/>
    <property type="match status" value="1"/>
</dbReference>
<keyword evidence="1" id="KW-0812">Transmembrane</keyword>
<protein>
    <submittedName>
        <fullName evidence="2">Uncharacterized protein</fullName>
    </submittedName>
</protein>
<dbReference type="AlphaFoldDB" id="A0A9P4V3P6"/>
<sequence length="242" mass="26400">WKAGGDGTTVETMTQWDTLQNIMLANFPQLALSLAFFVWNSHLSVMIAGRDYDGYAAASEGGGEGETGECGPRFGLRVTDPKDGTEQRADYLLTIPFKYWAPVNIVWTTMHWFASQAIFFARVDILSHWLLVTEFSISQVGYSVLGMIGFFSVSLLALIIGVVISCQNLDNKMPLAATCSGALSAACHPQDPSLKHQDKKVHWGVEVTAGGEMMTGGNANGLRRCTFTSLDAYYPCSGQFYA</sequence>
<reference evidence="2" key="1">
    <citation type="journal article" date="2020" name="Stud. Mycol.">
        <title>101 Dothideomycetes genomes: a test case for predicting lifestyles and emergence of pathogens.</title>
        <authorList>
            <person name="Haridas S."/>
            <person name="Albert R."/>
            <person name="Binder M."/>
            <person name="Bloem J."/>
            <person name="Labutti K."/>
            <person name="Salamov A."/>
            <person name="Andreopoulos B."/>
            <person name="Baker S."/>
            <person name="Barry K."/>
            <person name="Bills G."/>
            <person name="Bluhm B."/>
            <person name="Cannon C."/>
            <person name="Castanera R."/>
            <person name="Culley D."/>
            <person name="Daum C."/>
            <person name="Ezra D."/>
            <person name="Gonzalez J."/>
            <person name="Henrissat B."/>
            <person name="Kuo A."/>
            <person name="Liang C."/>
            <person name="Lipzen A."/>
            <person name="Lutzoni F."/>
            <person name="Magnuson J."/>
            <person name="Mondo S."/>
            <person name="Nolan M."/>
            <person name="Ohm R."/>
            <person name="Pangilinan J."/>
            <person name="Park H.-J."/>
            <person name="Ramirez L."/>
            <person name="Alfaro M."/>
            <person name="Sun H."/>
            <person name="Tritt A."/>
            <person name="Yoshinaga Y."/>
            <person name="Zwiers L.-H."/>
            <person name="Turgeon B."/>
            <person name="Goodwin S."/>
            <person name="Spatafora J."/>
            <person name="Crous P."/>
            <person name="Grigoriev I."/>
        </authorList>
    </citation>
    <scope>NUCLEOTIDE SEQUENCE</scope>
    <source>
        <strain evidence="2">CBS 125425</strain>
    </source>
</reference>
<keyword evidence="3" id="KW-1185">Reference proteome</keyword>
<keyword evidence="1" id="KW-0472">Membrane</keyword>
<accession>A0A9P4V3P6</accession>
<feature type="non-terminal residue" evidence="2">
    <location>
        <position position="1"/>
    </location>
</feature>
<keyword evidence="1" id="KW-1133">Transmembrane helix</keyword>
<evidence type="ECO:0000256" key="1">
    <source>
        <dbReference type="SAM" id="Phobius"/>
    </source>
</evidence>
<dbReference type="PANTHER" id="PTHR35395:SF1">
    <property type="entry name" value="DUF6536 DOMAIN-CONTAINING PROTEIN"/>
    <property type="match status" value="1"/>
</dbReference>
<comment type="caution">
    <text evidence="2">The sequence shown here is derived from an EMBL/GenBank/DDBJ whole genome shotgun (WGS) entry which is preliminary data.</text>
</comment>
<organism evidence="2 3">
    <name type="scientific">Polyplosphaeria fusca</name>
    <dbReference type="NCBI Taxonomy" id="682080"/>
    <lineage>
        <taxon>Eukaryota</taxon>
        <taxon>Fungi</taxon>
        <taxon>Dikarya</taxon>
        <taxon>Ascomycota</taxon>
        <taxon>Pezizomycotina</taxon>
        <taxon>Dothideomycetes</taxon>
        <taxon>Pleosporomycetidae</taxon>
        <taxon>Pleosporales</taxon>
        <taxon>Tetraplosphaeriaceae</taxon>
        <taxon>Polyplosphaeria</taxon>
    </lineage>
</organism>
<feature type="transmembrane region" description="Helical" evidence="1">
    <location>
        <begin position="140"/>
        <end position="164"/>
    </location>
</feature>
<gene>
    <name evidence="2" type="ORF">EJ04DRAFT_435103</name>
</gene>
<dbReference type="Proteomes" id="UP000799444">
    <property type="component" value="Unassembled WGS sequence"/>
</dbReference>
<dbReference type="EMBL" id="ML996136">
    <property type="protein sequence ID" value="KAF2735373.1"/>
    <property type="molecule type" value="Genomic_DNA"/>
</dbReference>
<name>A0A9P4V3P6_9PLEO</name>
<dbReference type="OrthoDB" id="5429634at2759"/>
<evidence type="ECO:0000313" key="2">
    <source>
        <dbReference type="EMBL" id="KAF2735373.1"/>
    </source>
</evidence>